<dbReference type="PANTHER" id="PTHR11799">
    <property type="entry name" value="PARAOXONASE"/>
    <property type="match status" value="1"/>
</dbReference>
<reference evidence="1 2" key="1">
    <citation type="submission" date="2017-07" db="EMBL/GenBank/DDBJ databases">
        <title>Amycolatopsis antarcticus sp. nov., isolated from the surface of an Antarcticus brown macroalga.</title>
        <authorList>
            <person name="Wang J."/>
            <person name="Leiva S."/>
            <person name="Huang J."/>
            <person name="Huang Y."/>
        </authorList>
    </citation>
    <scope>NUCLEOTIDE SEQUENCE [LARGE SCALE GENOMIC DNA]</scope>
    <source>
        <strain evidence="1 2">AU-G6</strain>
    </source>
</reference>
<dbReference type="Proteomes" id="UP000242444">
    <property type="component" value="Unassembled WGS sequence"/>
</dbReference>
<dbReference type="InParanoid" id="A0A263D1M1"/>
<evidence type="ECO:0000313" key="2">
    <source>
        <dbReference type="Proteomes" id="UP000242444"/>
    </source>
</evidence>
<dbReference type="InterPro" id="IPR051288">
    <property type="entry name" value="Serum_paraoxonase/arylesterase"/>
</dbReference>
<gene>
    <name evidence="1" type="ORF">CFN78_20815</name>
</gene>
<proteinExistence type="predicted"/>
<keyword evidence="2" id="KW-1185">Reference proteome</keyword>
<accession>A0A263D1M1</accession>
<organism evidence="1 2">
    <name type="scientific">Amycolatopsis antarctica</name>
    <dbReference type="NCBI Taxonomy" id="1854586"/>
    <lineage>
        <taxon>Bacteria</taxon>
        <taxon>Bacillati</taxon>
        <taxon>Actinomycetota</taxon>
        <taxon>Actinomycetes</taxon>
        <taxon>Pseudonocardiales</taxon>
        <taxon>Pseudonocardiaceae</taxon>
        <taxon>Amycolatopsis</taxon>
    </lineage>
</organism>
<dbReference type="AlphaFoldDB" id="A0A263D1M1"/>
<dbReference type="SUPFAM" id="SSF63829">
    <property type="entry name" value="Calcium-dependent phosphotriesterase"/>
    <property type="match status" value="1"/>
</dbReference>
<sequence>MLATAVVVTGCATPGAEQTAAGLDRRHQTIIDGPQRPEDLIAVPASTWVVSSGVPHGTTTGRLQGVNSTDSAIVDLWPANAGPARPDRETYPDCPGPPDAQRFSPHGLDLVATGPGVARLLVVNHGGREAVEVFDVDTASSPPLVSWRGCAVLPETVGGNGVAALPDGSGFVATNAYDSTKPPDYKAIIEGRSSGDVRLWQRGTGWTTVPFSALPGPNGVAVSADSKTAYVADWPSRRIVAIPVAGGLPKTVASLKFLPDNLRTTVRGTILTTGQDITAEDLGTCGAGEGPDCPPGFSIVEINPGKGKTKVVYRSEDPEFGMATTAAPVGNEIWVGRVGKDRIARVSP</sequence>
<dbReference type="Gene3D" id="2.120.10.30">
    <property type="entry name" value="TolB, C-terminal domain"/>
    <property type="match status" value="1"/>
</dbReference>
<evidence type="ECO:0000313" key="1">
    <source>
        <dbReference type="EMBL" id="OZM71245.1"/>
    </source>
</evidence>
<dbReference type="PANTHER" id="PTHR11799:SF12">
    <property type="entry name" value="PARAOXONASE-RELATED"/>
    <property type="match status" value="1"/>
</dbReference>
<name>A0A263D1M1_9PSEU</name>
<dbReference type="EMBL" id="NKYE01000014">
    <property type="protein sequence ID" value="OZM71245.1"/>
    <property type="molecule type" value="Genomic_DNA"/>
</dbReference>
<dbReference type="InterPro" id="IPR011042">
    <property type="entry name" value="6-blade_b-propeller_TolB-like"/>
</dbReference>
<protein>
    <submittedName>
        <fullName evidence="1">Uncharacterized protein</fullName>
    </submittedName>
</protein>
<comment type="caution">
    <text evidence="1">The sequence shown here is derived from an EMBL/GenBank/DDBJ whole genome shotgun (WGS) entry which is preliminary data.</text>
</comment>